<organism evidence="1 2">
    <name type="scientific">Prorocentrum cordatum</name>
    <dbReference type="NCBI Taxonomy" id="2364126"/>
    <lineage>
        <taxon>Eukaryota</taxon>
        <taxon>Sar</taxon>
        <taxon>Alveolata</taxon>
        <taxon>Dinophyceae</taxon>
        <taxon>Prorocentrales</taxon>
        <taxon>Prorocentraceae</taxon>
        <taxon>Prorocentrum</taxon>
    </lineage>
</organism>
<dbReference type="Proteomes" id="UP001189429">
    <property type="component" value="Unassembled WGS sequence"/>
</dbReference>
<evidence type="ECO:0000313" key="2">
    <source>
        <dbReference type="Proteomes" id="UP001189429"/>
    </source>
</evidence>
<comment type="caution">
    <text evidence="1">The sequence shown here is derived from an EMBL/GenBank/DDBJ whole genome shotgun (WGS) entry which is preliminary data.</text>
</comment>
<name>A0ABN9Y2F4_9DINO</name>
<reference evidence="1" key="1">
    <citation type="submission" date="2023-10" db="EMBL/GenBank/DDBJ databases">
        <authorList>
            <person name="Chen Y."/>
            <person name="Shah S."/>
            <person name="Dougan E. K."/>
            <person name="Thang M."/>
            <person name="Chan C."/>
        </authorList>
    </citation>
    <scope>NUCLEOTIDE SEQUENCE [LARGE SCALE GENOMIC DNA]</scope>
</reference>
<dbReference type="EMBL" id="CAUYUJ010021726">
    <property type="protein sequence ID" value="CAK0906656.1"/>
    <property type="molecule type" value="Genomic_DNA"/>
</dbReference>
<keyword evidence="2" id="KW-1185">Reference proteome</keyword>
<proteinExistence type="predicted"/>
<protein>
    <submittedName>
        <fullName evidence="1">Uncharacterized protein</fullName>
    </submittedName>
</protein>
<sequence length="186" mass="20659">MLAEFVASTPLAILTQETMGAYIHTYRTITVSLDLHIHGTRQFSVSNRASCVATLRNYDTLLPQLEIHHFDPNTAEQDPTRRGLFAVRKEGAQIPAPSADNRATYEPHVLDEGTPIHRGNEVEFKTHSISDHALALNSTSCTQRCCACAEARFPQADRQFADVPGHASMIQYHANSNPMQLTNTMQ</sequence>
<evidence type="ECO:0000313" key="1">
    <source>
        <dbReference type="EMBL" id="CAK0906656.1"/>
    </source>
</evidence>
<accession>A0ABN9Y2F4</accession>
<gene>
    <name evidence="1" type="ORF">PCOR1329_LOCUS81910</name>
</gene>